<organism evidence="1 2">
    <name type="scientific">Luedemannella helvata</name>
    <dbReference type="NCBI Taxonomy" id="349315"/>
    <lineage>
        <taxon>Bacteria</taxon>
        <taxon>Bacillati</taxon>
        <taxon>Actinomycetota</taxon>
        <taxon>Actinomycetes</taxon>
        <taxon>Micromonosporales</taxon>
        <taxon>Micromonosporaceae</taxon>
        <taxon>Luedemannella</taxon>
    </lineage>
</organism>
<dbReference type="EMBL" id="BAAALS010000014">
    <property type="protein sequence ID" value="GAA1758727.1"/>
    <property type="molecule type" value="Genomic_DNA"/>
</dbReference>
<comment type="caution">
    <text evidence="1">The sequence shown here is derived from an EMBL/GenBank/DDBJ whole genome shotgun (WGS) entry which is preliminary data.</text>
</comment>
<gene>
    <name evidence="1" type="ORF">GCM10009681_32430</name>
</gene>
<evidence type="ECO:0000313" key="2">
    <source>
        <dbReference type="Proteomes" id="UP001500655"/>
    </source>
</evidence>
<keyword evidence="2" id="KW-1185">Reference proteome</keyword>
<dbReference type="RefSeq" id="WP_344082359.1">
    <property type="nucleotide sequence ID" value="NZ_BAAALS010000014.1"/>
</dbReference>
<dbReference type="Proteomes" id="UP001500655">
    <property type="component" value="Unassembled WGS sequence"/>
</dbReference>
<name>A0ABN2KKM1_9ACTN</name>
<evidence type="ECO:0000313" key="1">
    <source>
        <dbReference type="EMBL" id="GAA1758727.1"/>
    </source>
</evidence>
<accession>A0ABN2KKM1</accession>
<reference evidence="1 2" key="1">
    <citation type="journal article" date="2019" name="Int. J. Syst. Evol. Microbiol.">
        <title>The Global Catalogue of Microorganisms (GCM) 10K type strain sequencing project: providing services to taxonomists for standard genome sequencing and annotation.</title>
        <authorList>
            <consortium name="The Broad Institute Genomics Platform"/>
            <consortium name="The Broad Institute Genome Sequencing Center for Infectious Disease"/>
            <person name="Wu L."/>
            <person name="Ma J."/>
        </authorList>
    </citation>
    <scope>NUCLEOTIDE SEQUENCE [LARGE SCALE GENOMIC DNA]</scope>
    <source>
        <strain evidence="1 2">JCM 13249</strain>
    </source>
</reference>
<sequence length="231" mass="24944">MTGTDYVRQHVQALDPTDDPKWTPIGSAHGISAFEAKAYYTIGLAREMIATAGLARASQLHLGAIFEVLAAMELIGRAVGGYRDGHGQAGARLRAGLDYALDLNSRESTPLSVLTTKEYVALRNFTGHGAAHANSPLNFDPWTGLALLHLATRALDAMWAESGTMAKFAKCLINPMTTTDQSGQTDAIYVRDVRAHLKSGKMPRDSIMFDDWRNEPVWVGLQAGSPAVTGF</sequence>
<proteinExistence type="predicted"/>
<protein>
    <submittedName>
        <fullName evidence="1">Uncharacterized protein</fullName>
    </submittedName>
</protein>